<keyword evidence="11" id="KW-1185">Reference proteome</keyword>
<evidence type="ECO:0000313" key="11">
    <source>
        <dbReference type="Proteomes" id="UP001595625"/>
    </source>
</evidence>
<evidence type="ECO:0000256" key="8">
    <source>
        <dbReference type="RuleBase" id="RU369061"/>
    </source>
</evidence>
<dbReference type="PANTHER" id="PTHR46566">
    <property type="entry name" value="1-PHOSPHOFRUCTOKINASE-RELATED"/>
    <property type="match status" value="1"/>
</dbReference>
<feature type="domain" description="Carbohydrate kinase PfkB" evidence="9">
    <location>
        <begin position="10"/>
        <end position="281"/>
    </location>
</feature>
<comment type="catalytic activity">
    <reaction evidence="7">
        <text>D-tagatofuranose 6-phosphate + ATP = D-tagatofuranose 1,6-bisphosphate + ADP + H(+)</text>
        <dbReference type="Rhea" id="RHEA:12420"/>
        <dbReference type="ChEBI" id="CHEBI:15378"/>
        <dbReference type="ChEBI" id="CHEBI:30616"/>
        <dbReference type="ChEBI" id="CHEBI:58694"/>
        <dbReference type="ChEBI" id="CHEBI:58695"/>
        <dbReference type="ChEBI" id="CHEBI:456216"/>
        <dbReference type="EC" id="2.7.1.144"/>
    </reaction>
</comment>
<dbReference type="Gene3D" id="3.40.1190.20">
    <property type="match status" value="1"/>
</dbReference>
<dbReference type="EMBL" id="JBHRUJ010000016">
    <property type="protein sequence ID" value="MFC3211587.1"/>
    <property type="molecule type" value="Genomic_DNA"/>
</dbReference>
<dbReference type="InterPro" id="IPR029056">
    <property type="entry name" value="Ribokinase-like"/>
</dbReference>
<dbReference type="PANTHER" id="PTHR46566:SF1">
    <property type="entry name" value="1-PHOSPHOFRUCTOKINASE"/>
    <property type="match status" value="1"/>
</dbReference>
<evidence type="ECO:0000256" key="3">
    <source>
        <dbReference type="ARBA" id="ARBA00022741"/>
    </source>
</evidence>
<dbReference type="PIRSF" id="PIRSF000535">
    <property type="entry name" value="1PFK/6PFK/LacC"/>
    <property type="match status" value="1"/>
</dbReference>
<dbReference type="SUPFAM" id="SSF53613">
    <property type="entry name" value="Ribokinase-like"/>
    <property type="match status" value="1"/>
</dbReference>
<proteinExistence type="inferred from homology"/>
<dbReference type="NCBIfam" id="TIGR03828">
    <property type="entry name" value="pfkB"/>
    <property type="match status" value="1"/>
</dbReference>
<evidence type="ECO:0000256" key="1">
    <source>
        <dbReference type="ARBA" id="ARBA00005380"/>
    </source>
</evidence>
<comment type="caution">
    <text evidence="10">The sequence shown here is derived from an EMBL/GenBank/DDBJ whole genome shotgun (WGS) entry which is preliminary data.</text>
</comment>
<dbReference type="InterPro" id="IPR017583">
    <property type="entry name" value="Tagatose/fructose_Pkinase"/>
</dbReference>
<dbReference type="PROSITE" id="PS00584">
    <property type="entry name" value="PFKB_KINASES_2"/>
    <property type="match status" value="1"/>
</dbReference>
<keyword evidence="5 7" id="KW-0067">ATP-binding</keyword>
<evidence type="ECO:0000256" key="6">
    <source>
        <dbReference type="ARBA" id="ARBA00047745"/>
    </source>
</evidence>
<sequence>MIYTCTVSPSIDYTNYLPSFQKGALNRSEKVNYYPGGKGINVSRVLKRLGVDSIAYGFAGGFTGQFIQDFLAAEDVRTDFIDTGQISRINIKIKAAEETELNGPGPELSNSHLQEMKKKVENIKPGDWFVLSGSIPDTLPIDYFISLGETLQKQKARFVLDTSGKALSELIDSRPFLIKPNIEELGELFQTTIQNKEHAAECAFQLTAKGVANVIVSMGADGAMLVDREEAYFAEAPTGQMVNTVGAGDSLVSGFIASLSKGSSKEEAFRYGIACGSATAFSDDLCRKEETEALLNQIKVRPFKRLDVKK</sequence>
<name>A0ABV7KQ40_PLAOK</name>
<evidence type="ECO:0000256" key="5">
    <source>
        <dbReference type="ARBA" id="ARBA00022840"/>
    </source>
</evidence>
<keyword evidence="7" id="KW-0423">Lactose metabolism</keyword>
<keyword evidence="3 7" id="KW-0547">Nucleotide-binding</keyword>
<dbReference type="CDD" id="cd01164">
    <property type="entry name" value="FruK_PfkB_like"/>
    <property type="match status" value="1"/>
</dbReference>
<keyword evidence="4 8" id="KW-0418">Kinase</keyword>
<comment type="similarity">
    <text evidence="1">Belongs to the carbohydrate kinase pfkB family.</text>
</comment>
<keyword evidence="2 7" id="KW-0808">Transferase</keyword>
<comment type="catalytic activity">
    <reaction evidence="6 8">
        <text>beta-D-fructose 1-phosphate + ATP = beta-D-fructose 1,6-bisphosphate + ADP + H(+)</text>
        <dbReference type="Rhea" id="RHEA:14213"/>
        <dbReference type="ChEBI" id="CHEBI:15378"/>
        <dbReference type="ChEBI" id="CHEBI:30616"/>
        <dbReference type="ChEBI" id="CHEBI:32966"/>
        <dbReference type="ChEBI" id="CHEBI:138881"/>
        <dbReference type="ChEBI" id="CHEBI:456216"/>
        <dbReference type="EC" id="2.7.1.56"/>
    </reaction>
</comment>
<dbReference type="InterPro" id="IPR011611">
    <property type="entry name" value="PfkB_dom"/>
</dbReference>
<comment type="function">
    <text evidence="8">Catalyzes the ATP-dependent phosphorylation of fructose-l-phosphate to fructose-l,6-bisphosphate.</text>
</comment>
<evidence type="ECO:0000259" key="9">
    <source>
        <dbReference type="Pfam" id="PF00294"/>
    </source>
</evidence>
<dbReference type="EC" id="2.7.1.144" evidence="7"/>
<accession>A0ABV7KQ40</accession>
<organism evidence="10 11">
    <name type="scientific">Planomicrobium okeanokoites</name>
    <name type="common">Planococcus okeanokoites</name>
    <name type="synonym">Flavobacterium okeanokoites</name>
    <dbReference type="NCBI Taxonomy" id="244"/>
    <lineage>
        <taxon>Bacteria</taxon>
        <taxon>Bacillati</taxon>
        <taxon>Bacillota</taxon>
        <taxon>Bacilli</taxon>
        <taxon>Bacillales</taxon>
        <taxon>Caryophanaceae</taxon>
        <taxon>Planomicrobium</taxon>
    </lineage>
</organism>
<evidence type="ECO:0000256" key="4">
    <source>
        <dbReference type="ARBA" id="ARBA00022777"/>
    </source>
</evidence>
<evidence type="ECO:0000313" key="10">
    <source>
        <dbReference type="EMBL" id="MFC3211587.1"/>
    </source>
</evidence>
<dbReference type="InterPro" id="IPR022463">
    <property type="entry name" value="1-PFruKinase"/>
</dbReference>
<comment type="similarity">
    <text evidence="7">Belongs to the carbohydrate kinase PfkB family. LacC subfamily.</text>
</comment>
<dbReference type="InterPro" id="IPR002173">
    <property type="entry name" value="Carboh/pur_kinase_PfkB_CS"/>
</dbReference>
<gene>
    <name evidence="10" type="primary">pfkB</name>
    <name evidence="10" type="ORF">ACFOEJ_10920</name>
</gene>
<comment type="pathway">
    <text evidence="7">Carbohydrate metabolism; D-tagatose 6-phosphate degradation; D-glyceraldehyde 3-phosphate and glycerone phosphate from D-tagatose 6-phosphate: step 1/2.</text>
</comment>
<evidence type="ECO:0000256" key="2">
    <source>
        <dbReference type="ARBA" id="ARBA00022679"/>
    </source>
</evidence>
<dbReference type="RefSeq" id="WP_117312265.1">
    <property type="nucleotide sequence ID" value="NZ_JBHRUJ010000016.1"/>
</dbReference>
<evidence type="ECO:0000256" key="7">
    <source>
        <dbReference type="PIRNR" id="PIRNR000535"/>
    </source>
</evidence>
<dbReference type="Proteomes" id="UP001595625">
    <property type="component" value="Unassembled WGS sequence"/>
</dbReference>
<dbReference type="NCBIfam" id="TIGR03168">
    <property type="entry name" value="1-PFK"/>
    <property type="match status" value="1"/>
</dbReference>
<reference evidence="11" key="1">
    <citation type="journal article" date="2019" name="Int. J. Syst. Evol. Microbiol.">
        <title>The Global Catalogue of Microorganisms (GCM) 10K type strain sequencing project: providing services to taxonomists for standard genome sequencing and annotation.</title>
        <authorList>
            <consortium name="The Broad Institute Genomics Platform"/>
            <consortium name="The Broad Institute Genome Sequencing Center for Infectious Disease"/>
            <person name="Wu L."/>
            <person name="Ma J."/>
        </authorList>
    </citation>
    <scope>NUCLEOTIDE SEQUENCE [LARGE SCALE GENOMIC DNA]</scope>
    <source>
        <strain evidence="11">CCM 320</strain>
    </source>
</reference>
<dbReference type="Pfam" id="PF00294">
    <property type="entry name" value="PfkB"/>
    <property type="match status" value="1"/>
</dbReference>
<protein>
    <recommendedName>
        <fullName evidence="7">Tagatose-6-phosphate kinase</fullName>
        <ecNumber evidence="7">2.7.1.144</ecNumber>
    </recommendedName>
</protein>
<dbReference type="PROSITE" id="PS00583">
    <property type="entry name" value="PFKB_KINASES_1"/>
    <property type="match status" value="1"/>
</dbReference>
<dbReference type="GO" id="GO:0008662">
    <property type="term" value="F:1-phosphofructokinase activity"/>
    <property type="evidence" value="ECO:0007669"/>
    <property type="project" value="UniProtKB-EC"/>
</dbReference>